<dbReference type="InterPro" id="IPR043130">
    <property type="entry name" value="CDP-OH_PTrfase_TM_dom"/>
</dbReference>
<evidence type="ECO:0000256" key="9">
    <source>
        <dbReference type="ARBA" id="ARBA00023264"/>
    </source>
</evidence>
<dbReference type="InterPro" id="IPR000462">
    <property type="entry name" value="CDP-OH_P_trans"/>
</dbReference>
<evidence type="ECO:0000256" key="11">
    <source>
        <dbReference type="SAM" id="Phobius"/>
    </source>
</evidence>
<evidence type="ECO:0000256" key="1">
    <source>
        <dbReference type="ARBA" id="ARBA00004141"/>
    </source>
</evidence>
<dbReference type="OMA" id="KRFNMAS"/>
<evidence type="ECO:0000256" key="8">
    <source>
        <dbReference type="ARBA" id="ARBA00023209"/>
    </source>
</evidence>
<name>A0A095DDT0_CRYD2</name>
<evidence type="ECO:0000256" key="10">
    <source>
        <dbReference type="RuleBase" id="RU003750"/>
    </source>
</evidence>
<feature type="transmembrane region" description="Helical" evidence="11">
    <location>
        <begin position="198"/>
        <end position="226"/>
    </location>
</feature>
<dbReference type="Pfam" id="PF01066">
    <property type="entry name" value="CDP-OH_P_transf"/>
    <property type="match status" value="1"/>
</dbReference>
<dbReference type="RefSeq" id="XP_062884699.1">
    <property type="nucleotide sequence ID" value="XM_063028744.1"/>
</dbReference>
<evidence type="ECO:0000256" key="7">
    <source>
        <dbReference type="ARBA" id="ARBA00023136"/>
    </source>
</evidence>
<keyword evidence="4 11" id="KW-0812">Transmembrane</keyword>
<evidence type="ECO:0000256" key="2">
    <source>
        <dbReference type="ARBA" id="ARBA00022516"/>
    </source>
</evidence>
<dbReference type="KEGG" id="cdeu:CNBG_4829"/>
<dbReference type="InterPro" id="IPR050324">
    <property type="entry name" value="CDP-alcohol_PTase-I"/>
</dbReference>
<accession>A0A095DDT0</accession>
<keyword evidence="6" id="KW-0443">Lipid metabolism</keyword>
<keyword evidence="3 10" id="KW-0808">Transferase</keyword>
<reference evidence="12 13" key="1">
    <citation type="journal article" date="2011" name="MBio">
        <title>Genome variation in Cryptococcus gattii, an emerging pathogen of immunocompetent hosts.</title>
        <authorList>
            <person name="D'Souza C.A."/>
            <person name="Kronstad J.W."/>
            <person name="Taylor G."/>
            <person name="Warren R."/>
            <person name="Yuen M."/>
            <person name="Hu G."/>
            <person name="Jung W.H."/>
            <person name="Sham A."/>
            <person name="Kidd S.E."/>
            <person name="Tangen K."/>
            <person name="Lee N."/>
            <person name="Zeilmaker T."/>
            <person name="Sawkins J."/>
            <person name="McVicker G."/>
            <person name="Shah S."/>
            <person name="Gnerre S."/>
            <person name="Griggs A."/>
            <person name="Zeng Q."/>
            <person name="Bartlett K."/>
            <person name="Li W."/>
            <person name="Wang X."/>
            <person name="Heitman J."/>
            <person name="Stajich J.E."/>
            <person name="Fraser J.A."/>
            <person name="Meyer W."/>
            <person name="Carter D."/>
            <person name="Schein J."/>
            <person name="Krzywinski M."/>
            <person name="Kwon-Chung K.J."/>
            <person name="Varma A."/>
            <person name="Wang J."/>
            <person name="Brunham R."/>
            <person name="Fyfe M."/>
            <person name="Ouellette B.F."/>
            <person name="Siddiqui A."/>
            <person name="Marra M."/>
            <person name="Jones S."/>
            <person name="Holt R."/>
            <person name="Birren B.W."/>
            <person name="Galagan J.E."/>
            <person name="Cuomo C.A."/>
        </authorList>
    </citation>
    <scope>NUCLEOTIDE SEQUENCE [LARGE SCALE GENOMIC DNA]</scope>
    <source>
        <strain evidence="12 13">R265</strain>
    </source>
</reference>
<dbReference type="Proteomes" id="UP000029445">
    <property type="component" value="Chromosome 12"/>
</dbReference>
<keyword evidence="2" id="KW-0444">Lipid biosynthesis</keyword>
<dbReference type="VEuPathDB" id="FungiDB:CNBG_4829"/>
<dbReference type="FunFam" id="1.20.120.1760:FF:000030">
    <property type="entry name" value="Cardiolipin synthase, putative"/>
    <property type="match status" value="1"/>
</dbReference>
<organism evidence="12 13">
    <name type="scientific">Cryptococcus deuterogattii (strain R265)</name>
    <name type="common">Cryptococcus gattii VGII (strain R265)</name>
    <dbReference type="NCBI Taxonomy" id="294750"/>
    <lineage>
        <taxon>Eukaryota</taxon>
        <taxon>Fungi</taxon>
        <taxon>Dikarya</taxon>
        <taxon>Basidiomycota</taxon>
        <taxon>Agaricomycotina</taxon>
        <taxon>Tremellomycetes</taxon>
        <taxon>Tremellales</taxon>
        <taxon>Cryptococcaceae</taxon>
        <taxon>Cryptococcus</taxon>
        <taxon>Cryptococcus gattii species complex</taxon>
    </lineage>
</organism>
<dbReference type="GO" id="GO:0005739">
    <property type="term" value="C:mitochondrion"/>
    <property type="evidence" value="ECO:0007669"/>
    <property type="project" value="TreeGrafter"/>
</dbReference>
<dbReference type="GO" id="GO:0016020">
    <property type="term" value="C:membrane"/>
    <property type="evidence" value="ECO:0007669"/>
    <property type="project" value="UniProtKB-SubCell"/>
</dbReference>
<dbReference type="PANTHER" id="PTHR14269:SF60">
    <property type="entry name" value="CARDIOLIPIN SYNTHASE (CMP-FORMING)"/>
    <property type="match status" value="1"/>
</dbReference>
<gene>
    <name evidence="12" type="ORF">CNBG_4829</name>
</gene>
<sequence>MLSTTPRAFVIILDIAPHHRPIKLQAQTAQLRAKSRYATRQLSTSVGVKLSGLMNQPLRPASLRQLLRIENKVLGCRRYVSSGKPKVIDATPVTSTLETSPKTPLTKADEKKSTTDLYESPYTIPNALTLARILACPVLGYMIVQGDYAWATGILFVSGVTDWLDGWLARRYNSFSVLGSILDPAADKALMTTLVGTLAWAGLLPIPLAILIVGRDVALSISAFYFRYISLPKPRTLQRYFDFSIPSAQVTPTKISKINTLLQLILMGVTTISPLLSISLSLPLQALQWTVAGTTIWSGLSYIGRAGVKILKQPTKGI</sequence>
<evidence type="ECO:0000313" key="12">
    <source>
        <dbReference type="EMBL" id="KGB78991.1"/>
    </source>
</evidence>
<evidence type="ECO:0000313" key="13">
    <source>
        <dbReference type="Proteomes" id="UP000029445"/>
    </source>
</evidence>
<keyword evidence="7 11" id="KW-0472">Membrane</keyword>
<evidence type="ECO:0000256" key="4">
    <source>
        <dbReference type="ARBA" id="ARBA00022692"/>
    </source>
</evidence>
<dbReference type="PROSITE" id="PS00379">
    <property type="entry name" value="CDP_ALCOHOL_P_TRANSF"/>
    <property type="match status" value="1"/>
</dbReference>
<dbReference type="EMBL" id="CP025770">
    <property type="protein sequence ID" value="KGB78991.1"/>
    <property type="molecule type" value="Genomic_DNA"/>
</dbReference>
<keyword evidence="8" id="KW-0594">Phospholipid biosynthesis</keyword>
<feature type="transmembrane region" description="Helical" evidence="11">
    <location>
        <begin position="261"/>
        <end position="280"/>
    </location>
</feature>
<dbReference type="OrthoDB" id="10020554at2759"/>
<dbReference type="PANTHER" id="PTHR14269">
    <property type="entry name" value="CDP-DIACYLGLYCEROL--GLYCEROL-3-PHOSPHATE 3-PHOSPHATIDYLTRANSFERASE-RELATED"/>
    <property type="match status" value="1"/>
</dbReference>
<proteinExistence type="inferred from homology"/>
<evidence type="ECO:0000256" key="3">
    <source>
        <dbReference type="ARBA" id="ARBA00022679"/>
    </source>
</evidence>
<protein>
    <submittedName>
        <fullName evidence="12">Cardiolipin synthase</fullName>
    </submittedName>
</protein>
<dbReference type="GO" id="GO:0032049">
    <property type="term" value="P:cardiolipin biosynthetic process"/>
    <property type="evidence" value="ECO:0007669"/>
    <property type="project" value="TreeGrafter"/>
</dbReference>
<dbReference type="GeneID" id="88181019"/>
<dbReference type="Gene3D" id="1.20.120.1760">
    <property type="match status" value="1"/>
</dbReference>
<feature type="transmembrane region" description="Helical" evidence="11">
    <location>
        <begin position="286"/>
        <end position="304"/>
    </location>
</feature>
<keyword evidence="5 11" id="KW-1133">Transmembrane helix</keyword>
<dbReference type="InterPro" id="IPR048254">
    <property type="entry name" value="CDP_ALCOHOL_P_TRANSF_CS"/>
</dbReference>
<dbReference type="STRING" id="294750.A0A095DDT0"/>
<dbReference type="GO" id="GO:0043337">
    <property type="term" value="F:cardiolipin synthase (CMP-forming)"/>
    <property type="evidence" value="ECO:0007669"/>
    <property type="project" value="TreeGrafter"/>
</dbReference>
<evidence type="ECO:0000256" key="5">
    <source>
        <dbReference type="ARBA" id="ARBA00022989"/>
    </source>
</evidence>
<dbReference type="HOGENOM" id="CLU_051314_0_0_1"/>
<keyword evidence="13" id="KW-1185">Reference proteome</keyword>
<reference evidence="12 13" key="2">
    <citation type="journal article" date="2018" name="Proc. Natl. Acad. Sci.">
        <title>RNAi is a critical determinant of centromere evolution in closely related fungi.</title>
        <authorList>
            <person name="Yadav V."/>
            <person name="Sun S."/>
            <person name="Billmyre R.B."/>
            <person name="Thimmappa B.C."/>
            <person name="Shea T."/>
            <person name="Lintner R."/>
            <person name="Bakkeren G."/>
            <person name="Cuomo C.A."/>
            <person name="Heitman J."/>
            <person name="Sanyal K."/>
        </authorList>
    </citation>
    <scope>NUCLEOTIDE SEQUENCE [LARGE SCALE GENOMIC DNA]</scope>
    <source>
        <strain evidence="12 13">R265</strain>
    </source>
</reference>
<evidence type="ECO:0000256" key="6">
    <source>
        <dbReference type="ARBA" id="ARBA00023098"/>
    </source>
</evidence>
<dbReference type="AlphaFoldDB" id="A0A095DDT0"/>
<comment type="similarity">
    <text evidence="10">Belongs to the CDP-alcohol phosphatidyltransferase class-I family.</text>
</comment>
<keyword evidence="9" id="KW-1208">Phospholipid metabolism</keyword>
<comment type="subcellular location">
    <subcellularLocation>
        <location evidence="1">Membrane</location>
        <topology evidence="1">Multi-pass membrane protein</topology>
    </subcellularLocation>
</comment>